<feature type="domain" description="Acyl-CoA dehydrogenase/oxidase N-terminal" evidence="30">
    <location>
        <begin position="55"/>
        <end position="166"/>
    </location>
</feature>
<evidence type="ECO:0000256" key="13">
    <source>
        <dbReference type="ARBA" id="ARBA00023098"/>
    </source>
</evidence>
<evidence type="ECO:0000256" key="2">
    <source>
        <dbReference type="ARBA" id="ARBA00004305"/>
    </source>
</evidence>
<dbReference type="GO" id="GO:0005759">
    <property type="term" value="C:mitochondrial matrix"/>
    <property type="evidence" value="ECO:0007669"/>
    <property type="project" value="UniProtKB-SubCell"/>
</dbReference>
<dbReference type="AlphaFoldDB" id="A0A6A5BUI0"/>
<evidence type="ECO:0000313" key="32">
    <source>
        <dbReference type="Proteomes" id="UP000444721"/>
    </source>
</evidence>
<evidence type="ECO:0000256" key="14">
    <source>
        <dbReference type="ARBA" id="ARBA00023128"/>
    </source>
</evidence>
<comment type="similarity">
    <text evidence="4 27">Belongs to the acyl-CoA dehydrogenase family.</text>
</comment>
<gene>
    <name evidence="31" type="ORF">FDP41_004458</name>
</gene>
<accession>A0A6A5BUI0</accession>
<evidence type="ECO:0000256" key="9">
    <source>
        <dbReference type="ARBA" id="ARBA00022832"/>
    </source>
</evidence>
<comment type="subunit">
    <text evidence="5">Homotetramer.</text>
</comment>
<comment type="catalytic activity">
    <reaction evidence="22">
        <text>(2R)-2-methylbutanoyl-CoA + oxidized [electron-transfer flavoprotein] + H(+) = ethylacryloyl-CoA + reduced [electron-transfer flavoprotein]</text>
        <dbReference type="Rhea" id="RHEA:65296"/>
        <dbReference type="Rhea" id="RHEA-COMP:10685"/>
        <dbReference type="Rhea" id="RHEA-COMP:10686"/>
        <dbReference type="ChEBI" id="CHEBI:15378"/>
        <dbReference type="ChEBI" id="CHEBI:57692"/>
        <dbReference type="ChEBI" id="CHEBI:58307"/>
        <dbReference type="ChEBI" id="CHEBI:156439"/>
        <dbReference type="ChEBI" id="CHEBI:156440"/>
    </reaction>
    <physiologicalReaction direction="left-to-right" evidence="22">
        <dbReference type="Rhea" id="RHEA:65297"/>
    </physiologicalReaction>
</comment>
<keyword evidence="9" id="KW-0276">Fatty acid metabolism</keyword>
<evidence type="ECO:0000256" key="23">
    <source>
        <dbReference type="ARBA" id="ARBA00049096"/>
    </source>
</evidence>
<dbReference type="Proteomes" id="UP000444721">
    <property type="component" value="Unassembled WGS sequence"/>
</dbReference>
<feature type="domain" description="Acyl-CoA oxidase/dehydrogenase middle" evidence="29">
    <location>
        <begin position="171"/>
        <end position="267"/>
    </location>
</feature>
<dbReference type="FunFam" id="2.40.110.10:FF:000001">
    <property type="entry name" value="Acyl-CoA dehydrogenase, mitochondrial"/>
    <property type="match status" value="1"/>
</dbReference>
<evidence type="ECO:0000256" key="25">
    <source>
        <dbReference type="ARBA" id="ARBA00049552"/>
    </source>
</evidence>
<evidence type="ECO:0000256" key="19">
    <source>
        <dbReference type="ARBA" id="ARBA00042821"/>
    </source>
</evidence>
<evidence type="ECO:0000256" key="17">
    <source>
        <dbReference type="ARBA" id="ARBA00039850"/>
    </source>
</evidence>
<dbReference type="OMA" id="DAMFSYC"/>
<evidence type="ECO:0000256" key="26">
    <source>
        <dbReference type="ARBA" id="ARBA00051903"/>
    </source>
</evidence>
<dbReference type="VEuPathDB" id="AmoebaDB:FDP41_004458"/>
<comment type="catalytic activity">
    <reaction evidence="24">
        <text>hexanoyl-CoA + oxidized [electron-transfer flavoprotein] + H(+) = (2E)-hexenoyl-CoA + reduced [electron-transfer flavoprotein]</text>
        <dbReference type="Rhea" id="RHEA:43464"/>
        <dbReference type="Rhea" id="RHEA-COMP:10685"/>
        <dbReference type="Rhea" id="RHEA-COMP:10686"/>
        <dbReference type="ChEBI" id="CHEBI:15378"/>
        <dbReference type="ChEBI" id="CHEBI:57692"/>
        <dbReference type="ChEBI" id="CHEBI:58307"/>
        <dbReference type="ChEBI" id="CHEBI:62077"/>
        <dbReference type="ChEBI" id="CHEBI:62620"/>
    </reaction>
    <physiologicalReaction direction="left-to-right" evidence="24">
        <dbReference type="Rhea" id="RHEA:43465"/>
    </physiologicalReaction>
</comment>
<dbReference type="EC" id="1.3.8.5" evidence="16"/>
<dbReference type="InterPro" id="IPR036250">
    <property type="entry name" value="AcylCo_DH-like_C"/>
</dbReference>
<dbReference type="Pfam" id="PF02771">
    <property type="entry name" value="Acyl-CoA_dh_N"/>
    <property type="match status" value="1"/>
</dbReference>
<comment type="catalytic activity">
    <reaction evidence="23">
        <text>butanoyl-CoA + oxidized [electron-transfer flavoprotein] + H(+) = (2E)-butenoyl-CoA + reduced [electron-transfer flavoprotein]</text>
        <dbReference type="Rhea" id="RHEA:24004"/>
        <dbReference type="Rhea" id="RHEA-COMP:10685"/>
        <dbReference type="Rhea" id="RHEA-COMP:10686"/>
        <dbReference type="ChEBI" id="CHEBI:15378"/>
        <dbReference type="ChEBI" id="CHEBI:57332"/>
        <dbReference type="ChEBI" id="CHEBI:57371"/>
        <dbReference type="ChEBI" id="CHEBI:57692"/>
        <dbReference type="ChEBI" id="CHEBI:58307"/>
    </reaction>
    <physiologicalReaction direction="left-to-right" evidence="23">
        <dbReference type="Rhea" id="RHEA:24005"/>
    </physiologicalReaction>
</comment>
<comment type="catalytic activity">
    <reaction evidence="25">
        <text>(2S)-2-methylbutanoyl-CoA + oxidized [electron-transfer flavoprotein] + H(+) = (2E)-2-methylbut-2-enoyl-CoA + reduced [electron-transfer flavoprotein]</text>
        <dbReference type="Rhea" id="RHEA:48256"/>
        <dbReference type="Rhea" id="RHEA-COMP:10685"/>
        <dbReference type="Rhea" id="RHEA-COMP:10686"/>
        <dbReference type="ChEBI" id="CHEBI:15378"/>
        <dbReference type="ChEBI" id="CHEBI:57337"/>
        <dbReference type="ChEBI" id="CHEBI:57692"/>
        <dbReference type="ChEBI" id="CHEBI:58307"/>
        <dbReference type="ChEBI" id="CHEBI:88166"/>
    </reaction>
    <physiologicalReaction direction="left-to-right" evidence="25">
        <dbReference type="Rhea" id="RHEA:48257"/>
    </physiologicalReaction>
</comment>
<evidence type="ECO:0000256" key="15">
    <source>
        <dbReference type="ARBA" id="ARBA00037895"/>
    </source>
</evidence>
<comment type="cofactor">
    <cofactor evidence="1 27">
        <name>FAD</name>
        <dbReference type="ChEBI" id="CHEBI:57692"/>
    </cofactor>
</comment>
<dbReference type="SUPFAM" id="SSF47203">
    <property type="entry name" value="Acyl-CoA dehydrogenase C-terminal domain-like"/>
    <property type="match status" value="1"/>
</dbReference>
<dbReference type="VEuPathDB" id="AmoebaDB:NfTy_083420"/>
<dbReference type="PANTHER" id="PTHR43884:SF1">
    <property type="entry name" value="SHORT_BRANCHED CHAIN SPECIFIC ACYL-COA DEHYDROGENASE, MITOCHONDRIAL"/>
    <property type="match status" value="1"/>
</dbReference>
<dbReference type="InterPro" id="IPR009100">
    <property type="entry name" value="AcylCoA_DH/oxidase_NM_dom_sf"/>
</dbReference>
<comment type="caution">
    <text evidence="31">The sequence shown here is derived from an EMBL/GenBank/DDBJ whole genome shotgun (WGS) entry which is preliminary data.</text>
</comment>
<evidence type="ECO:0000256" key="4">
    <source>
        <dbReference type="ARBA" id="ARBA00009347"/>
    </source>
</evidence>
<dbReference type="Gene3D" id="1.10.540.10">
    <property type="entry name" value="Acyl-CoA dehydrogenase/oxidase, N-terminal domain"/>
    <property type="match status" value="1"/>
</dbReference>
<evidence type="ECO:0000256" key="6">
    <source>
        <dbReference type="ARBA" id="ARBA00022553"/>
    </source>
</evidence>
<evidence type="ECO:0000259" key="28">
    <source>
        <dbReference type="Pfam" id="PF00441"/>
    </source>
</evidence>
<evidence type="ECO:0000256" key="24">
    <source>
        <dbReference type="ARBA" id="ARBA00049192"/>
    </source>
</evidence>
<dbReference type="InterPro" id="IPR009075">
    <property type="entry name" value="AcylCo_DH/oxidase_C"/>
</dbReference>
<dbReference type="FunFam" id="1.20.140.10:FF:000002">
    <property type="entry name" value="Acyl-CoA dehydrogenase short/branched chain"/>
    <property type="match status" value="1"/>
</dbReference>
<dbReference type="RefSeq" id="XP_044561272.1">
    <property type="nucleotide sequence ID" value="XM_044707874.1"/>
</dbReference>
<keyword evidence="32" id="KW-1185">Reference proteome</keyword>
<dbReference type="InterPro" id="IPR006089">
    <property type="entry name" value="Acyl-CoA_DH_CS"/>
</dbReference>
<organism evidence="31 32">
    <name type="scientific">Naegleria fowleri</name>
    <name type="common">Brain eating amoeba</name>
    <dbReference type="NCBI Taxonomy" id="5763"/>
    <lineage>
        <taxon>Eukaryota</taxon>
        <taxon>Discoba</taxon>
        <taxon>Heterolobosea</taxon>
        <taxon>Tetramitia</taxon>
        <taxon>Eutetramitia</taxon>
        <taxon>Vahlkampfiidae</taxon>
        <taxon>Naegleria</taxon>
    </lineage>
</organism>
<keyword evidence="13" id="KW-0443">Lipid metabolism</keyword>
<dbReference type="PROSITE" id="PS00073">
    <property type="entry name" value="ACYL_COA_DH_2"/>
    <property type="match status" value="1"/>
</dbReference>
<evidence type="ECO:0000256" key="5">
    <source>
        <dbReference type="ARBA" id="ARBA00011881"/>
    </source>
</evidence>
<dbReference type="GO" id="GO:0006631">
    <property type="term" value="P:fatty acid metabolic process"/>
    <property type="evidence" value="ECO:0007669"/>
    <property type="project" value="UniProtKB-KW"/>
</dbReference>
<dbReference type="Gene3D" id="2.40.110.10">
    <property type="entry name" value="Butyryl-CoA Dehydrogenase, subunit A, domain 2"/>
    <property type="match status" value="1"/>
</dbReference>
<evidence type="ECO:0000256" key="1">
    <source>
        <dbReference type="ARBA" id="ARBA00001974"/>
    </source>
</evidence>
<evidence type="ECO:0000256" key="3">
    <source>
        <dbReference type="ARBA" id="ARBA00005198"/>
    </source>
</evidence>
<evidence type="ECO:0000256" key="7">
    <source>
        <dbReference type="ARBA" id="ARBA00022630"/>
    </source>
</evidence>
<proteinExistence type="inferred from homology"/>
<evidence type="ECO:0000256" key="8">
    <source>
        <dbReference type="ARBA" id="ARBA00022827"/>
    </source>
</evidence>
<keyword evidence="14" id="KW-0496">Mitochondrion</keyword>
<comment type="subcellular location">
    <subcellularLocation>
        <location evidence="2">Mitochondrion matrix</location>
    </subcellularLocation>
</comment>
<feature type="domain" description="Acyl-CoA dehydrogenase/oxidase C-terminal" evidence="28">
    <location>
        <begin position="279"/>
        <end position="427"/>
    </location>
</feature>
<dbReference type="InterPro" id="IPR006091">
    <property type="entry name" value="Acyl-CoA_Oxase/DH_mid-dom"/>
</dbReference>
<dbReference type="PROSITE" id="PS00072">
    <property type="entry name" value="ACYL_COA_DH_1"/>
    <property type="match status" value="1"/>
</dbReference>
<comment type="catalytic activity">
    <reaction evidence="21">
        <text>valproyl-CoA + oxidized [electron-transfer flavoprotein] + H(+) = (2E)-2-propylpent-2-enoyl-CoA + reduced [electron-transfer flavoprotein]</text>
        <dbReference type="Rhea" id="RHEA:65344"/>
        <dbReference type="Rhea" id="RHEA-COMP:10685"/>
        <dbReference type="Rhea" id="RHEA-COMP:10686"/>
        <dbReference type="ChEBI" id="CHEBI:15378"/>
        <dbReference type="ChEBI" id="CHEBI:57692"/>
        <dbReference type="ChEBI" id="CHEBI:58307"/>
        <dbReference type="ChEBI" id="CHEBI:156457"/>
        <dbReference type="ChEBI" id="CHEBI:156458"/>
    </reaction>
    <physiologicalReaction direction="left-to-right" evidence="21">
        <dbReference type="Rhea" id="RHEA:65345"/>
    </physiologicalReaction>
</comment>
<dbReference type="VEuPathDB" id="AmoebaDB:NF0032420"/>
<keyword evidence="8 27" id="KW-0274">FAD</keyword>
<dbReference type="Gene3D" id="1.20.140.10">
    <property type="entry name" value="Butyryl-CoA Dehydrogenase, subunit A, domain 3"/>
    <property type="match status" value="1"/>
</dbReference>
<reference evidence="31 32" key="1">
    <citation type="journal article" date="2019" name="Sci. Rep.">
        <title>Nanopore sequencing improves the draft genome of the human pathogenic amoeba Naegleria fowleri.</title>
        <authorList>
            <person name="Liechti N."/>
            <person name="Schurch N."/>
            <person name="Bruggmann R."/>
            <person name="Wittwer M."/>
        </authorList>
    </citation>
    <scope>NUCLEOTIDE SEQUENCE [LARGE SCALE GENOMIC DNA]</scope>
    <source>
        <strain evidence="31 32">ATCC 30894</strain>
    </source>
</reference>
<protein>
    <recommendedName>
        <fullName evidence="17">Short/branched chain specific acyl-CoA dehydrogenase, mitochondrial</fullName>
        <ecNumber evidence="16">1.3.8.5</ecNumber>
    </recommendedName>
    <alternativeName>
        <fullName evidence="19">2-methyl branched chain acyl-CoA dehydrogenase</fullName>
    </alternativeName>
    <alternativeName>
        <fullName evidence="18">2-methylbutyryl-coenzyme A dehydrogenase</fullName>
    </alternativeName>
</protein>
<evidence type="ECO:0000256" key="21">
    <source>
        <dbReference type="ARBA" id="ARBA00048307"/>
    </source>
</evidence>
<keyword evidence="10" id="KW-0809">Transit peptide</keyword>
<evidence type="ECO:0000256" key="11">
    <source>
        <dbReference type="ARBA" id="ARBA00022990"/>
    </source>
</evidence>
<comment type="pathway">
    <text evidence="3">Lipid metabolism; mitochondrial fatty acid beta-oxidation.</text>
</comment>
<keyword evidence="11" id="KW-0007">Acetylation</keyword>
<evidence type="ECO:0000259" key="29">
    <source>
        <dbReference type="Pfam" id="PF02770"/>
    </source>
</evidence>
<comment type="catalytic activity">
    <reaction evidence="26">
        <text>2-methylpropanoyl-CoA + oxidized [electron-transfer flavoprotein] + H(+) = 2-methylpropenoyl-CoA + reduced [electron-transfer flavoprotein]</text>
        <dbReference type="Rhea" id="RHEA:44180"/>
        <dbReference type="Rhea" id="RHEA-COMP:10685"/>
        <dbReference type="Rhea" id="RHEA-COMP:10686"/>
        <dbReference type="ChEBI" id="CHEBI:15378"/>
        <dbReference type="ChEBI" id="CHEBI:57338"/>
        <dbReference type="ChEBI" id="CHEBI:57692"/>
        <dbReference type="ChEBI" id="CHEBI:58307"/>
        <dbReference type="ChEBI" id="CHEBI:62500"/>
    </reaction>
    <physiologicalReaction direction="left-to-right" evidence="26">
        <dbReference type="Rhea" id="RHEA:44181"/>
    </physiologicalReaction>
</comment>
<dbReference type="GO" id="GO:0046395">
    <property type="term" value="P:carboxylic acid catabolic process"/>
    <property type="evidence" value="ECO:0007669"/>
    <property type="project" value="UniProtKB-ARBA"/>
</dbReference>
<dbReference type="SUPFAM" id="SSF56645">
    <property type="entry name" value="Acyl-CoA dehydrogenase NM domain-like"/>
    <property type="match status" value="1"/>
</dbReference>
<dbReference type="PANTHER" id="PTHR43884">
    <property type="entry name" value="ACYL-COA DEHYDROGENASE"/>
    <property type="match status" value="1"/>
</dbReference>
<keyword evidence="7 27" id="KW-0285">Flavoprotein</keyword>
<dbReference type="Pfam" id="PF02770">
    <property type="entry name" value="Acyl-CoA_dh_M"/>
    <property type="match status" value="1"/>
</dbReference>
<dbReference type="InterPro" id="IPR046373">
    <property type="entry name" value="Acyl-CoA_Oxase/DH_mid-dom_sf"/>
</dbReference>
<evidence type="ECO:0000256" key="12">
    <source>
        <dbReference type="ARBA" id="ARBA00023002"/>
    </source>
</evidence>
<sequence>MLSRSGGRYSLLMVSSSNRCLTHNINNNNNKFIASAISKSLQQRSMSKSPLFDFTEDEIMMKNLVQDFVKHNMPWDLVHKMDVESKLDPTLKDRLFEAGLLGIEISEEYGGSGQSFTSSIIAIEELAKADPAISVIVDVQNTLVNNLISNFGTKQQKEKYLPLLASKGLGSFCLSESSSGSDAFSLKTRADAKSDGSYVLNGTKCWITSSQEASFYIVMANTDFSKGYKGITAFLVDRENPGLKIGKKEDKLGIRASSTCEVILEDCVVGPESILGGVGKGYKLAIETLNEGRIGIASQMVGLAQGVFDYTIPYLKSRKQFNTAIADFQGMEFQYARAAVEIEAARLMVYNAARMKEAGQNFTKQAAMAKYYSSEVAGNVATKCIEWLGGVGFTKEFCAEKFYRDCIIGKIYEGTSNINLQTIAKFIKKEYN</sequence>
<dbReference type="InterPro" id="IPR037069">
    <property type="entry name" value="AcylCoA_DH/ox_N_sf"/>
</dbReference>
<dbReference type="Pfam" id="PF00441">
    <property type="entry name" value="Acyl-CoA_dh_1"/>
    <property type="match status" value="1"/>
</dbReference>
<evidence type="ECO:0000256" key="22">
    <source>
        <dbReference type="ARBA" id="ARBA00048592"/>
    </source>
</evidence>
<evidence type="ECO:0000256" key="18">
    <source>
        <dbReference type="ARBA" id="ARBA00041537"/>
    </source>
</evidence>
<evidence type="ECO:0000313" key="31">
    <source>
        <dbReference type="EMBL" id="KAF0976559.1"/>
    </source>
</evidence>
<keyword evidence="6" id="KW-0597">Phosphoprotein</keyword>
<evidence type="ECO:0000259" key="30">
    <source>
        <dbReference type="Pfam" id="PF02771"/>
    </source>
</evidence>
<dbReference type="GO" id="GO:0050660">
    <property type="term" value="F:flavin adenine dinucleotide binding"/>
    <property type="evidence" value="ECO:0007669"/>
    <property type="project" value="InterPro"/>
</dbReference>
<keyword evidence="12 27" id="KW-0560">Oxidoreductase</keyword>
<comment type="catalytic activity">
    <reaction evidence="20">
        <text>2-methylbutanoyl-CoA + oxidized [electron-transfer flavoprotein] + H(+) = (2E)-2-methylbut-2-enoyl-CoA + reduced [electron-transfer flavoprotein]</text>
        <dbReference type="Rhea" id="RHEA:43780"/>
        <dbReference type="Rhea" id="RHEA-COMP:10685"/>
        <dbReference type="Rhea" id="RHEA-COMP:10686"/>
        <dbReference type="ChEBI" id="CHEBI:15378"/>
        <dbReference type="ChEBI" id="CHEBI:57336"/>
        <dbReference type="ChEBI" id="CHEBI:57337"/>
        <dbReference type="ChEBI" id="CHEBI:57692"/>
        <dbReference type="ChEBI" id="CHEBI:58307"/>
        <dbReference type="EC" id="1.3.8.5"/>
    </reaction>
    <physiologicalReaction direction="left-to-right" evidence="20">
        <dbReference type="Rhea" id="RHEA:43781"/>
    </physiologicalReaction>
</comment>
<dbReference type="FunFam" id="1.10.540.10:FF:000012">
    <property type="entry name" value="Acyl-CoA dehydrogenase short/branched chain"/>
    <property type="match status" value="1"/>
</dbReference>
<evidence type="ECO:0000256" key="20">
    <source>
        <dbReference type="ARBA" id="ARBA00048235"/>
    </source>
</evidence>
<evidence type="ECO:0000256" key="27">
    <source>
        <dbReference type="RuleBase" id="RU362125"/>
    </source>
</evidence>
<dbReference type="EMBL" id="VFQX01000037">
    <property type="protein sequence ID" value="KAF0976559.1"/>
    <property type="molecule type" value="Genomic_DNA"/>
</dbReference>
<dbReference type="InterPro" id="IPR013786">
    <property type="entry name" value="AcylCoA_DH/ox_N"/>
</dbReference>
<dbReference type="GO" id="GO:0003853">
    <property type="term" value="F:short-chain 2-methyl fatty acyl-CoA dehydrogenase activity"/>
    <property type="evidence" value="ECO:0007669"/>
    <property type="project" value="UniProtKB-EC"/>
</dbReference>
<dbReference type="GeneID" id="68111676"/>
<dbReference type="OrthoDB" id="10262177at2759"/>
<evidence type="ECO:0000256" key="16">
    <source>
        <dbReference type="ARBA" id="ARBA00039036"/>
    </source>
</evidence>
<evidence type="ECO:0000256" key="10">
    <source>
        <dbReference type="ARBA" id="ARBA00022946"/>
    </source>
</evidence>
<comment type="pathway">
    <text evidence="15">Amino-acid degradation; L-isoleucine degradation.</text>
</comment>
<name>A0A6A5BUI0_NAEFO</name>